<proteinExistence type="predicted"/>
<name>X0W6U2_9ZZZZ</name>
<sequence length="58" mass="7024">MKWKKVITRHYSLLYAYYTQSAYKLLPGFTFKNILAVSKNVTMERYLDEDELNEKTRN</sequence>
<dbReference type="EMBL" id="BARS01038239">
    <property type="protein sequence ID" value="GAG20343.1"/>
    <property type="molecule type" value="Genomic_DNA"/>
</dbReference>
<gene>
    <name evidence="1" type="ORF">S01H1_58532</name>
</gene>
<protein>
    <submittedName>
        <fullName evidence="1">Uncharacterized protein</fullName>
    </submittedName>
</protein>
<accession>X0W6U2</accession>
<evidence type="ECO:0000313" key="1">
    <source>
        <dbReference type="EMBL" id="GAG20343.1"/>
    </source>
</evidence>
<comment type="caution">
    <text evidence="1">The sequence shown here is derived from an EMBL/GenBank/DDBJ whole genome shotgun (WGS) entry which is preliminary data.</text>
</comment>
<organism evidence="1">
    <name type="scientific">marine sediment metagenome</name>
    <dbReference type="NCBI Taxonomy" id="412755"/>
    <lineage>
        <taxon>unclassified sequences</taxon>
        <taxon>metagenomes</taxon>
        <taxon>ecological metagenomes</taxon>
    </lineage>
</organism>
<dbReference type="AlphaFoldDB" id="X0W6U2"/>
<reference evidence="1" key="1">
    <citation type="journal article" date="2014" name="Front. Microbiol.">
        <title>High frequency of phylogenetically diverse reductive dehalogenase-homologous genes in deep subseafloor sedimentary metagenomes.</title>
        <authorList>
            <person name="Kawai M."/>
            <person name="Futagami T."/>
            <person name="Toyoda A."/>
            <person name="Takaki Y."/>
            <person name="Nishi S."/>
            <person name="Hori S."/>
            <person name="Arai W."/>
            <person name="Tsubouchi T."/>
            <person name="Morono Y."/>
            <person name="Uchiyama I."/>
            <person name="Ito T."/>
            <person name="Fujiyama A."/>
            <person name="Inagaki F."/>
            <person name="Takami H."/>
        </authorList>
    </citation>
    <scope>NUCLEOTIDE SEQUENCE</scope>
    <source>
        <strain evidence="1">Expedition CK06-06</strain>
    </source>
</reference>